<dbReference type="EMBL" id="CP089982">
    <property type="protein sequence ID" value="WXA98656.1"/>
    <property type="molecule type" value="Genomic_DNA"/>
</dbReference>
<feature type="domain" description="Serine aminopeptidase S33" evidence="1">
    <location>
        <begin position="57"/>
        <end position="282"/>
    </location>
</feature>
<dbReference type="Pfam" id="PF12146">
    <property type="entry name" value="Hydrolase_4"/>
    <property type="match status" value="1"/>
</dbReference>
<sequence length="318" mass="34654">MTELYSVDNGAGWRLSLKRIAPAAQNGTKGRPALIVPGYGMNSFIFSFHPKGLSLEEYLASRGIEVWSVDLREQGRSERTFGNNRYGLAEMVDDTAVAIDHVLTHTKTGAKQVDLIGASLGAALMFGYMARTKDAPVRCLVNVGGLVTWVKIHPAVRAAFYSSRLIGLVRMRGTRKLAGIALPVLAKYAPKVLSVYMNASSTDTSHAATMVQTVEDPNPYVNMDIARWMAERDLILRGVNVSRALADMHHPFLCIVANDDGIVPPETARAPYDSIGSDDKELLAVGDPTFPMAHADLFLSTGCQEKVFEKLASFLLAR</sequence>
<dbReference type="Gene3D" id="3.40.50.1820">
    <property type="entry name" value="alpha/beta hydrolase"/>
    <property type="match status" value="1"/>
</dbReference>
<reference evidence="2 3" key="1">
    <citation type="submission" date="2021-12" db="EMBL/GenBank/DDBJ databases">
        <title>Discovery of the Pendulisporaceae a myxobacterial family with distinct sporulation behavior and unique specialized metabolism.</title>
        <authorList>
            <person name="Garcia R."/>
            <person name="Popoff A."/>
            <person name="Bader C.D."/>
            <person name="Loehr J."/>
            <person name="Walesch S."/>
            <person name="Walt C."/>
            <person name="Boldt J."/>
            <person name="Bunk B."/>
            <person name="Haeckl F.J.F.P.J."/>
            <person name="Gunesch A.P."/>
            <person name="Birkelbach J."/>
            <person name="Nuebel U."/>
            <person name="Pietschmann T."/>
            <person name="Bach T."/>
            <person name="Mueller R."/>
        </authorList>
    </citation>
    <scope>NUCLEOTIDE SEQUENCE [LARGE SCALE GENOMIC DNA]</scope>
    <source>
        <strain evidence="2 3">MSr12523</strain>
    </source>
</reference>
<accession>A0ABZ2KIZ5</accession>
<keyword evidence="3" id="KW-1185">Reference proteome</keyword>
<evidence type="ECO:0000313" key="3">
    <source>
        <dbReference type="Proteomes" id="UP001379533"/>
    </source>
</evidence>
<evidence type="ECO:0000313" key="2">
    <source>
        <dbReference type="EMBL" id="WXA98656.1"/>
    </source>
</evidence>
<proteinExistence type="predicted"/>
<protein>
    <submittedName>
        <fullName evidence="2">Lysophospholipase</fullName>
    </submittedName>
</protein>
<dbReference type="Proteomes" id="UP001379533">
    <property type="component" value="Chromosome"/>
</dbReference>
<evidence type="ECO:0000259" key="1">
    <source>
        <dbReference type="Pfam" id="PF12146"/>
    </source>
</evidence>
<dbReference type="SUPFAM" id="SSF53474">
    <property type="entry name" value="alpha/beta-Hydrolases"/>
    <property type="match status" value="1"/>
</dbReference>
<gene>
    <name evidence="2" type="ORF">LZC95_17715</name>
</gene>
<dbReference type="InterPro" id="IPR022742">
    <property type="entry name" value="Hydrolase_4"/>
</dbReference>
<organism evidence="2 3">
    <name type="scientific">Pendulispora brunnea</name>
    <dbReference type="NCBI Taxonomy" id="2905690"/>
    <lineage>
        <taxon>Bacteria</taxon>
        <taxon>Pseudomonadati</taxon>
        <taxon>Myxococcota</taxon>
        <taxon>Myxococcia</taxon>
        <taxon>Myxococcales</taxon>
        <taxon>Sorangiineae</taxon>
        <taxon>Pendulisporaceae</taxon>
        <taxon>Pendulispora</taxon>
    </lineage>
</organism>
<dbReference type="RefSeq" id="WP_394849270.1">
    <property type="nucleotide sequence ID" value="NZ_CP089982.1"/>
</dbReference>
<name>A0ABZ2KIZ5_9BACT</name>
<dbReference type="PANTHER" id="PTHR11005">
    <property type="entry name" value="LYSOSOMAL ACID LIPASE-RELATED"/>
    <property type="match status" value="1"/>
</dbReference>
<dbReference type="InterPro" id="IPR029058">
    <property type="entry name" value="AB_hydrolase_fold"/>
</dbReference>